<evidence type="ECO:0000313" key="2">
    <source>
        <dbReference type="EMBL" id="CAE6395714.1"/>
    </source>
</evidence>
<gene>
    <name evidence="2" type="ORF">RDB_LOCUS294</name>
</gene>
<reference evidence="2" key="1">
    <citation type="submission" date="2021-01" db="EMBL/GenBank/DDBJ databases">
        <authorList>
            <person name="Kaushik A."/>
        </authorList>
    </citation>
    <scope>NUCLEOTIDE SEQUENCE</scope>
    <source>
        <strain evidence="2">AG4-R118</strain>
    </source>
</reference>
<comment type="caution">
    <text evidence="2">The sequence shown here is derived from an EMBL/GenBank/DDBJ whole genome shotgun (WGS) entry which is preliminary data.</text>
</comment>
<proteinExistence type="predicted"/>
<feature type="compositionally biased region" description="Basic and acidic residues" evidence="1">
    <location>
        <begin position="200"/>
        <end position="226"/>
    </location>
</feature>
<feature type="compositionally biased region" description="Polar residues" evidence="1">
    <location>
        <begin position="157"/>
        <end position="166"/>
    </location>
</feature>
<protein>
    <submittedName>
        <fullName evidence="2">Uncharacterized protein</fullName>
    </submittedName>
</protein>
<dbReference type="EMBL" id="CAJMWX010000002">
    <property type="protein sequence ID" value="CAE6395714.1"/>
    <property type="molecule type" value="Genomic_DNA"/>
</dbReference>
<dbReference type="PANTHER" id="PTHR34117:SF1">
    <property type="entry name" value="STYLE CELL-CYCLE INHIBITOR 1"/>
    <property type="match status" value="1"/>
</dbReference>
<feature type="region of interest" description="Disordered" evidence="1">
    <location>
        <begin position="125"/>
        <end position="236"/>
    </location>
</feature>
<evidence type="ECO:0000313" key="3">
    <source>
        <dbReference type="Proteomes" id="UP000663888"/>
    </source>
</evidence>
<sequence>MPRDRSRSRSRSPTPRLSLKSLGVSEISESDYFQKNSEFRLWLREERGKYFDELSGERARHYFRKFVKAWNRGKLSKELYNSDAAAESARPASSQTSYRWSFADNGLKVNAADLRAAREAVSQATYDLDAPPVPSTASKRTQGPSLPPGRTMGPSLPSASDLTLQQEEAVEAARGERRAANKRARERLEDEDGGVGPKAVGREGMMEKKRARREEDRDMRNRKEDGGLEMSEDVLMGAGSSDSFKAAIARRDAARARWAEKKATPGGGSGSGNGPSNERLEAMKTREAETMAMFRNMAKERFG</sequence>
<evidence type="ECO:0000256" key="1">
    <source>
        <dbReference type="SAM" id="MobiDB-lite"/>
    </source>
</evidence>
<accession>A0A8H2WLF3</accession>
<organism evidence="2 3">
    <name type="scientific">Rhizoctonia solani</name>
    <dbReference type="NCBI Taxonomy" id="456999"/>
    <lineage>
        <taxon>Eukaryota</taxon>
        <taxon>Fungi</taxon>
        <taxon>Dikarya</taxon>
        <taxon>Basidiomycota</taxon>
        <taxon>Agaricomycotina</taxon>
        <taxon>Agaricomycetes</taxon>
        <taxon>Cantharellales</taxon>
        <taxon>Ceratobasidiaceae</taxon>
        <taxon>Rhizoctonia</taxon>
    </lineage>
</organism>
<feature type="compositionally biased region" description="Polar residues" evidence="1">
    <location>
        <begin position="135"/>
        <end position="144"/>
    </location>
</feature>
<dbReference type="InterPro" id="IPR044688">
    <property type="entry name" value="SCI-1-like"/>
</dbReference>
<feature type="region of interest" description="Disordered" evidence="1">
    <location>
        <begin position="255"/>
        <end position="282"/>
    </location>
</feature>
<dbReference type="AlphaFoldDB" id="A0A8H2WLF3"/>
<dbReference type="PANTHER" id="PTHR34117">
    <property type="entry name" value="STYLE CELL-CYCLE INHIBITOR 1"/>
    <property type="match status" value="1"/>
</dbReference>
<dbReference type="Proteomes" id="UP000663888">
    <property type="component" value="Unassembled WGS sequence"/>
</dbReference>
<name>A0A8H2WLF3_9AGAM</name>